<evidence type="ECO:0000256" key="1">
    <source>
        <dbReference type="SAM" id="MobiDB-lite"/>
    </source>
</evidence>
<organism evidence="2 3">
    <name type="scientific">Zizania palustris</name>
    <name type="common">Northern wild rice</name>
    <dbReference type="NCBI Taxonomy" id="103762"/>
    <lineage>
        <taxon>Eukaryota</taxon>
        <taxon>Viridiplantae</taxon>
        <taxon>Streptophyta</taxon>
        <taxon>Embryophyta</taxon>
        <taxon>Tracheophyta</taxon>
        <taxon>Spermatophyta</taxon>
        <taxon>Magnoliopsida</taxon>
        <taxon>Liliopsida</taxon>
        <taxon>Poales</taxon>
        <taxon>Poaceae</taxon>
        <taxon>BOP clade</taxon>
        <taxon>Oryzoideae</taxon>
        <taxon>Oryzeae</taxon>
        <taxon>Zizaniinae</taxon>
        <taxon>Zizania</taxon>
    </lineage>
</organism>
<protein>
    <submittedName>
        <fullName evidence="2">Uncharacterized protein</fullName>
    </submittedName>
</protein>
<gene>
    <name evidence="2" type="ORF">GUJ93_ZPchr0005g15472</name>
</gene>
<evidence type="ECO:0000313" key="2">
    <source>
        <dbReference type="EMBL" id="KAG8068126.1"/>
    </source>
</evidence>
<evidence type="ECO:0000313" key="3">
    <source>
        <dbReference type="Proteomes" id="UP000729402"/>
    </source>
</evidence>
<reference evidence="2" key="2">
    <citation type="submission" date="2021-02" db="EMBL/GenBank/DDBJ databases">
        <authorList>
            <person name="Kimball J.A."/>
            <person name="Haas M.W."/>
            <person name="Macchietto M."/>
            <person name="Kono T."/>
            <person name="Duquette J."/>
            <person name="Shao M."/>
        </authorList>
    </citation>
    <scope>NUCLEOTIDE SEQUENCE</scope>
    <source>
        <tissue evidence="2">Fresh leaf tissue</tissue>
    </source>
</reference>
<proteinExistence type="predicted"/>
<feature type="region of interest" description="Disordered" evidence="1">
    <location>
        <begin position="40"/>
        <end position="98"/>
    </location>
</feature>
<reference evidence="2" key="1">
    <citation type="journal article" date="2021" name="bioRxiv">
        <title>Whole Genome Assembly and Annotation of Northern Wild Rice, Zizania palustris L., Supports a Whole Genome Duplication in the Zizania Genus.</title>
        <authorList>
            <person name="Haas M."/>
            <person name="Kono T."/>
            <person name="Macchietto M."/>
            <person name="Millas R."/>
            <person name="McGilp L."/>
            <person name="Shao M."/>
            <person name="Duquette J."/>
            <person name="Hirsch C.N."/>
            <person name="Kimball J."/>
        </authorList>
    </citation>
    <scope>NUCLEOTIDE SEQUENCE</scope>
    <source>
        <tissue evidence="2">Fresh leaf tissue</tissue>
    </source>
</reference>
<comment type="caution">
    <text evidence="2">The sequence shown here is derived from an EMBL/GenBank/DDBJ whole genome shotgun (WGS) entry which is preliminary data.</text>
</comment>
<name>A0A8J5S4E0_ZIZPA</name>
<sequence length="114" mass="11727">MGSGVTSTIRSEGAVASMISGAAPVTRTVGVAAMVGSEVRDDREGRVAVTARTKATTVGSEARNDRESRGAATNENQDGGNHPRLRMATRSRVSVERSKATMVAGLRAVAVDGV</sequence>
<dbReference type="AlphaFoldDB" id="A0A8J5S4E0"/>
<keyword evidence="3" id="KW-1185">Reference proteome</keyword>
<accession>A0A8J5S4E0</accession>
<dbReference type="EMBL" id="JAAALK010000284">
    <property type="protein sequence ID" value="KAG8068126.1"/>
    <property type="molecule type" value="Genomic_DNA"/>
</dbReference>
<feature type="compositionally biased region" description="Low complexity" evidence="1">
    <location>
        <begin position="47"/>
        <end position="58"/>
    </location>
</feature>
<dbReference type="Proteomes" id="UP000729402">
    <property type="component" value="Unassembled WGS sequence"/>
</dbReference>